<sequence length="340" mass="40023">MSIVGVHFIVNMLPHRLSSVTRFLSRLLHKRRNVTLVALIVYAFWTIFNQNYINHRKLKTGTKYITLESTKLWGVGNQMFGIAAMIGINKVNNYSWEYCLPCPFSIKEIFELDDILCCNARDLTEPTTFHEDSYAEFKSDYNQLWRHSDLKLAGFFQSWKYFNSAQIDIQKHLKFKREIFEQAKDVLRAKLKEKYHCQPCHNITLIALHVRRGDYLHKDSQELGYKVAPTWYIRHAMDHMLHRLHRERPYTFLVTSDDIEWRRYHLGNRSDVIFLSPKSDLEHKIKPVQIGLELAMLSMCHHSIMTVGTFGWWAAYLAGGHTVFYKDSPARLIVVPVEQD</sequence>
<evidence type="ECO:0000256" key="3">
    <source>
        <dbReference type="RuleBase" id="RU363129"/>
    </source>
</evidence>
<name>R7TVJ3_CAPTE</name>
<dbReference type="GO" id="GO:0032580">
    <property type="term" value="C:Golgi cisterna membrane"/>
    <property type="evidence" value="ECO:0007669"/>
    <property type="project" value="UniProtKB-SubCell"/>
</dbReference>
<dbReference type="PANTHER" id="PTHR11927">
    <property type="entry name" value="GALACTOSIDE 2-L-FUCOSYLTRANSFERASE"/>
    <property type="match status" value="1"/>
</dbReference>
<comment type="subcellular location">
    <subcellularLocation>
        <location evidence="3">Golgi apparatus</location>
        <location evidence="3">Golgi stack membrane</location>
        <topology evidence="3">Single-pass type II membrane protein</topology>
    </subcellularLocation>
</comment>
<dbReference type="PANTHER" id="PTHR11927:SF9">
    <property type="entry name" value="L-FUCOSYLTRANSFERASE"/>
    <property type="match status" value="1"/>
</dbReference>
<dbReference type="EC" id="2.4.1.-" evidence="3"/>
<dbReference type="OMA" id="DEREWCR"/>
<keyword evidence="1 3" id="KW-0328">Glycosyltransferase</keyword>
<evidence type="ECO:0000313" key="6">
    <source>
        <dbReference type="Proteomes" id="UP000014760"/>
    </source>
</evidence>
<evidence type="ECO:0000313" key="5">
    <source>
        <dbReference type="EnsemblMetazoa" id="CapteP210126"/>
    </source>
</evidence>
<evidence type="ECO:0000313" key="4">
    <source>
        <dbReference type="EMBL" id="ELT97734.1"/>
    </source>
</evidence>
<dbReference type="InterPro" id="IPR002516">
    <property type="entry name" value="Glyco_trans_11"/>
</dbReference>
<dbReference type="Gene3D" id="3.40.50.11350">
    <property type="match status" value="1"/>
</dbReference>
<dbReference type="AlphaFoldDB" id="R7TVJ3"/>
<dbReference type="HOGENOM" id="CLU_043399_2_0_1"/>
<reference evidence="4 6" key="2">
    <citation type="journal article" date="2013" name="Nature">
        <title>Insights into bilaterian evolution from three spiralian genomes.</title>
        <authorList>
            <person name="Simakov O."/>
            <person name="Marletaz F."/>
            <person name="Cho S.J."/>
            <person name="Edsinger-Gonzales E."/>
            <person name="Havlak P."/>
            <person name="Hellsten U."/>
            <person name="Kuo D.H."/>
            <person name="Larsson T."/>
            <person name="Lv J."/>
            <person name="Arendt D."/>
            <person name="Savage R."/>
            <person name="Osoegawa K."/>
            <person name="de Jong P."/>
            <person name="Grimwood J."/>
            <person name="Chapman J.A."/>
            <person name="Shapiro H."/>
            <person name="Aerts A."/>
            <person name="Otillar R.P."/>
            <person name="Terry A.Y."/>
            <person name="Boore J.L."/>
            <person name="Grigoriev I.V."/>
            <person name="Lindberg D.R."/>
            <person name="Seaver E.C."/>
            <person name="Weisblat D.A."/>
            <person name="Putnam N.H."/>
            <person name="Rokhsar D.S."/>
        </authorList>
    </citation>
    <scope>NUCLEOTIDE SEQUENCE</scope>
    <source>
        <strain evidence="4 6">I ESC-2004</strain>
    </source>
</reference>
<reference evidence="5" key="3">
    <citation type="submission" date="2015-06" db="UniProtKB">
        <authorList>
            <consortium name="EnsemblMetazoa"/>
        </authorList>
    </citation>
    <scope>IDENTIFICATION</scope>
</reference>
<keyword evidence="3" id="KW-0325">Glycoprotein</keyword>
<dbReference type="GO" id="GO:0008107">
    <property type="term" value="F:galactoside 2-alpha-L-fucosyltransferase activity"/>
    <property type="evidence" value="ECO:0007669"/>
    <property type="project" value="InterPro"/>
</dbReference>
<accession>R7TVJ3</accession>
<keyword evidence="3" id="KW-0333">Golgi apparatus</keyword>
<dbReference type="EMBL" id="AMQN01002114">
    <property type="status" value="NOT_ANNOTATED_CDS"/>
    <property type="molecule type" value="Genomic_DNA"/>
</dbReference>
<dbReference type="GO" id="GO:0005975">
    <property type="term" value="P:carbohydrate metabolic process"/>
    <property type="evidence" value="ECO:0007669"/>
    <property type="project" value="InterPro"/>
</dbReference>
<protein>
    <recommendedName>
        <fullName evidence="3">L-Fucosyltransferase</fullName>
        <ecNumber evidence="3">2.4.1.-</ecNumber>
    </recommendedName>
</protein>
<keyword evidence="2 3" id="KW-0808">Transferase</keyword>
<dbReference type="CDD" id="cd11301">
    <property type="entry name" value="Fut1_Fut2_like"/>
    <property type="match status" value="1"/>
</dbReference>
<dbReference type="Pfam" id="PF01531">
    <property type="entry name" value="Glyco_transf_11"/>
    <property type="match status" value="1"/>
</dbReference>
<keyword evidence="3" id="KW-0812">Transmembrane</keyword>
<dbReference type="STRING" id="283909.R7TVJ3"/>
<dbReference type="EMBL" id="KB308479">
    <property type="protein sequence ID" value="ELT97734.1"/>
    <property type="molecule type" value="Genomic_DNA"/>
</dbReference>
<evidence type="ECO:0000256" key="1">
    <source>
        <dbReference type="ARBA" id="ARBA00022676"/>
    </source>
</evidence>
<proteinExistence type="inferred from homology"/>
<dbReference type="Proteomes" id="UP000014760">
    <property type="component" value="Unassembled WGS sequence"/>
</dbReference>
<keyword evidence="6" id="KW-1185">Reference proteome</keyword>
<dbReference type="UniPathway" id="UPA00378"/>
<comment type="similarity">
    <text evidence="3">Belongs to the glycosyltransferase 11 family.</text>
</comment>
<evidence type="ECO:0000256" key="2">
    <source>
        <dbReference type="ARBA" id="ARBA00022679"/>
    </source>
</evidence>
<dbReference type="EnsemblMetazoa" id="CapteT210126">
    <property type="protein sequence ID" value="CapteP210126"/>
    <property type="gene ID" value="CapteG210126"/>
</dbReference>
<comment type="pathway">
    <text evidence="3">Protein modification; protein glycosylation.</text>
</comment>
<organism evidence="4">
    <name type="scientific">Capitella teleta</name>
    <name type="common">Polychaete worm</name>
    <dbReference type="NCBI Taxonomy" id="283909"/>
    <lineage>
        <taxon>Eukaryota</taxon>
        <taxon>Metazoa</taxon>
        <taxon>Spiralia</taxon>
        <taxon>Lophotrochozoa</taxon>
        <taxon>Annelida</taxon>
        <taxon>Polychaeta</taxon>
        <taxon>Sedentaria</taxon>
        <taxon>Scolecida</taxon>
        <taxon>Capitellidae</taxon>
        <taxon>Capitella</taxon>
    </lineage>
</organism>
<gene>
    <name evidence="4" type="ORF">CAPTEDRAFT_210126</name>
</gene>
<dbReference type="OrthoDB" id="3226at2759"/>
<keyword evidence="3" id="KW-0735">Signal-anchor</keyword>
<reference evidence="6" key="1">
    <citation type="submission" date="2012-12" db="EMBL/GenBank/DDBJ databases">
        <authorList>
            <person name="Hellsten U."/>
            <person name="Grimwood J."/>
            <person name="Chapman J.A."/>
            <person name="Shapiro H."/>
            <person name="Aerts A."/>
            <person name="Otillar R.P."/>
            <person name="Terry A.Y."/>
            <person name="Boore J.L."/>
            <person name="Simakov O."/>
            <person name="Marletaz F."/>
            <person name="Cho S.-J."/>
            <person name="Edsinger-Gonzales E."/>
            <person name="Havlak P."/>
            <person name="Kuo D.-H."/>
            <person name="Larsson T."/>
            <person name="Lv J."/>
            <person name="Arendt D."/>
            <person name="Savage R."/>
            <person name="Osoegawa K."/>
            <person name="de Jong P."/>
            <person name="Lindberg D.R."/>
            <person name="Seaver E.C."/>
            <person name="Weisblat D.A."/>
            <person name="Putnam N.H."/>
            <person name="Grigoriev I.V."/>
            <person name="Rokhsar D.S."/>
        </authorList>
    </citation>
    <scope>NUCLEOTIDE SEQUENCE</scope>
    <source>
        <strain evidence="6">I ESC-2004</strain>
    </source>
</reference>